<comment type="caution">
    <text evidence="1">The sequence shown here is derived from an EMBL/GenBank/DDBJ whole genome shotgun (WGS) entry which is preliminary data.</text>
</comment>
<dbReference type="EMBL" id="PJNI01000008">
    <property type="protein sequence ID" value="PKR80703.1"/>
    <property type="molecule type" value="Genomic_DNA"/>
</dbReference>
<reference evidence="1 2" key="1">
    <citation type="submission" date="2017-12" db="EMBL/GenBank/DDBJ databases">
        <title>The draft genome sequence of Brumimicrobium saltpan LHR20.</title>
        <authorList>
            <person name="Do Z.-J."/>
            <person name="Luo H.-R."/>
        </authorList>
    </citation>
    <scope>NUCLEOTIDE SEQUENCE [LARGE SCALE GENOMIC DNA]</scope>
    <source>
        <strain evidence="1 2">LHR20</strain>
    </source>
</reference>
<gene>
    <name evidence="1" type="ORF">CW751_08000</name>
</gene>
<dbReference type="Proteomes" id="UP000236654">
    <property type="component" value="Unassembled WGS sequence"/>
</dbReference>
<protein>
    <submittedName>
        <fullName evidence="1">Uncharacterized protein</fullName>
    </submittedName>
</protein>
<keyword evidence="2" id="KW-1185">Reference proteome</keyword>
<name>A0A2I0R287_9FLAO</name>
<accession>A0A2I0R287</accession>
<dbReference type="AlphaFoldDB" id="A0A2I0R287"/>
<organism evidence="1 2">
    <name type="scientific">Brumimicrobium salinarum</name>
    <dbReference type="NCBI Taxonomy" id="2058658"/>
    <lineage>
        <taxon>Bacteria</taxon>
        <taxon>Pseudomonadati</taxon>
        <taxon>Bacteroidota</taxon>
        <taxon>Flavobacteriia</taxon>
        <taxon>Flavobacteriales</taxon>
        <taxon>Crocinitomicaceae</taxon>
        <taxon>Brumimicrobium</taxon>
    </lineage>
</organism>
<evidence type="ECO:0000313" key="2">
    <source>
        <dbReference type="Proteomes" id="UP000236654"/>
    </source>
</evidence>
<proteinExistence type="predicted"/>
<dbReference type="RefSeq" id="WP_101334485.1">
    <property type="nucleotide sequence ID" value="NZ_PJNI01000008.1"/>
</dbReference>
<sequence length="414" mass="48226">MANDLFKKAKRLIEIQENKKGQCFVYGCRNKTIQYHPTLESKIIKGLYEKDKENKETVFYLKDNPKYTPELLTKKSLENIEPKRKLVSRNIEKSSLLIGFCKRHNYEISNKLNNASYKNENKINFLHAFSAYASYTSKSKKQISLGCTEMLDVLENKEEQMTPWKESLLPMVQKVLDDIPDDFFIGFGTMEPLTEVLDQVVEAIEETEFSVAITHIQEQINDKKLYPMTATDFKTKIKLLVHSICLSDKCPVTHSKYDLDFFMMMFEGVKKMESKVNLMWLCNKYDEMTYVSRSIKGIYGIVGSFVYKLSDEQLVTLSIFPEYEKGRTQVLQSSLKDNGVDFKKIKEMDEYEYRQLISVIIADSGSNIFMSPSFFYNLETDIQSRFLDKEGDGKRINIFTENTELEDKDQIILN</sequence>
<evidence type="ECO:0000313" key="1">
    <source>
        <dbReference type="EMBL" id="PKR80703.1"/>
    </source>
</evidence>